<organism evidence="1 2">
    <name type="scientific">Mycobacterium talmoniae</name>
    <dbReference type="NCBI Taxonomy" id="1858794"/>
    <lineage>
        <taxon>Bacteria</taxon>
        <taxon>Bacillati</taxon>
        <taxon>Actinomycetota</taxon>
        <taxon>Actinomycetes</taxon>
        <taxon>Mycobacteriales</taxon>
        <taxon>Mycobacteriaceae</taxon>
        <taxon>Mycobacterium</taxon>
    </lineage>
</organism>
<evidence type="ECO:0000313" key="1">
    <source>
        <dbReference type="EMBL" id="PQM44193.1"/>
    </source>
</evidence>
<dbReference type="Proteomes" id="UP000238296">
    <property type="component" value="Unassembled WGS sequence"/>
</dbReference>
<comment type="caution">
    <text evidence="1">The sequence shown here is derived from an EMBL/GenBank/DDBJ whole genome shotgun (WGS) entry which is preliminary data.</text>
</comment>
<proteinExistence type="predicted"/>
<sequence>MAAHRTVAATPDEVIAALSRPLRFAQVAPTGVLALGFPRPRMDHGSGLAVGDRRTVLFDGAHHRPSFIAAHHWGEAPSQVEFEVVERGPNSVRMRLVSDTTPLATWLTWRSVDISWHSVDPGHTAISWALRYTRRLAPAWYFGPIERVVAQRAAAYLLDALDLGS</sequence>
<gene>
    <name evidence="1" type="ORF">C1Y40_05647</name>
</gene>
<accession>A0A2S8BC22</accession>
<dbReference type="SUPFAM" id="SSF55961">
    <property type="entry name" value="Bet v1-like"/>
    <property type="match status" value="1"/>
</dbReference>
<evidence type="ECO:0000313" key="2">
    <source>
        <dbReference type="Proteomes" id="UP000238296"/>
    </source>
</evidence>
<protein>
    <recommendedName>
        <fullName evidence="3">Polyketide cyclase</fullName>
    </recommendedName>
</protein>
<evidence type="ECO:0008006" key="3">
    <source>
        <dbReference type="Google" id="ProtNLM"/>
    </source>
</evidence>
<dbReference type="AlphaFoldDB" id="A0A2S8BC22"/>
<name>A0A2S8BC22_9MYCO</name>
<dbReference type="EMBL" id="PPEA01000917">
    <property type="protein sequence ID" value="PQM44193.1"/>
    <property type="molecule type" value="Genomic_DNA"/>
</dbReference>
<reference evidence="1 2" key="1">
    <citation type="journal article" date="2017" name="Int. J. Syst. Evol. Microbiol.">
        <title>Mycobacterium talmoniae sp. nov., a slowly growing mycobacterium isolated from human respiratory samples.</title>
        <authorList>
            <person name="Davidson R.M."/>
            <person name="DeGroote M.A."/>
            <person name="Marola J.L."/>
            <person name="Buss S."/>
            <person name="Jones V."/>
            <person name="McNeil M.R."/>
            <person name="Freifeld A.G."/>
            <person name="Elaine Epperson L."/>
            <person name="Hasan N.A."/>
            <person name="Jackson M."/>
            <person name="Iwen P.C."/>
            <person name="Salfinger M."/>
            <person name="Strong M."/>
        </authorList>
    </citation>
    <scope>NUCLEOTIDE SEQUENCE [LARGE SCALE GENOMIC DNA]</scope>
    <source>
        <strain evidence="1 2">ATCC BAA-2683</strain>
    </source>
</reference>